<organism evidence="2">
    <name type="scientific">marine sediment metagenome</name>
    <dbReference type="NCBI Taxonomy" id="412755"/>
    <lineage>
        <taxon>unclassified sequences</taxon>
        <taxon>metagenomes</taxon>
        <taxon>ecological metagenomes</taxon>
    </lineage>
</organism>
<sequence>MIRVIVESPFAGDVERNITYARACMHDCFKRGEAPFASHLLYTQKGVLDDLVTEERSLGIEAGLAWGEAADKTIVYTDFGISGGMQLGVERAKLIGRPVEFRKLNEQE</sequence>
<feature type="domain" description="DUF7768" evidence="1">
    <location>
        <begin position="4"/>
        <end position="101"/>
    </location>
</feature>
<dbReference type="InterPro" id="IPR056670">
    <property type="entry name" value="DUF7768"/>
</dbReference>
<proteinExistence type="predicted"/>
<protein>
    <recommendedName>
        <fullName evidence="1">DUF7768 domain-containing protein</fullName>
    </recommendedName>
</protein>
<accession>A0A0F9C3I2</accession>
<evidence type="ECO:0000313" key="2">
    <source>
        <dbReference type="EMBL" id="KKL28755.1"/>
    </source>
</evidence>
<dbReference type="AlphaFoldDB" id="A0A0F9C3I2"/>
<evidence type="ECO:0000259" key="1">
    <source>
        <dbReference type="Pfam" id="PF24963"/>
    </source>
</evidence>
<gene>
    <name evidence="2" type="ORF">LCGC14_2371960</name>
</gene>
<name>A0A0F9C3I2_9ZZZZ</name>
<dbReference type="EMBL" id="LAZR01034983">
    <property type="protein sequence ID" value="KKL28755.1"/>
    <property type="molecule type" value="Genomic_DNA"/>
</dbReference>
<dbReference type="Pfam" id="PF24963">
    <property type="entry name" value="DUF7768"/>
    <property type="match status" value="1"/>
</dbReference>
<comment type="caution">
    <text evidence="2">The sequence shown here is derived from an EMBL/GenBank/DDBJ whole genome shotgun (WGS) entry which is preliminary data.</text>
</comment>
<reference evidence="2" key="1">
    <citation type="journal article" date="2015" name="Nature">
        <title>Complex archaea that bridge the gap between prokaryotes and eukaryotes.</title>
        <authorList>
            <person name="Spang A."/>
            <person name="Saw J.H."/>
            <person name="Jorgensen S.L."/>
            <person name="Zaremba-Niedzwiedzka K."/>
            <person name="Martijn J."/>
            <person name="Lind A.E."/>
            <person name="van Eijk R."/>
            <person name="Schleper C."/>
            <person name="Guy L."/>
            <person name="Ettema T.J."/>
        </authorList>
    </citation>
    <scope>NUCLEOTIDE SEQUENCE</scope>
</reference>